<dbReference type="InterPro" id="IPR037171">
    <property type="entry name" value="NagB/RpiA_transferase-like"/>
</dbReference>
<dbReference type="InterPro" id="IPR018356">
    <property type="entry name" value="Tscrpt_reg_HTH_DeoR_CS"/>
</dbReference>
<dbReference type="PROSITE" id="PS51000">
    <property type="entry name" value="HTH_DEOR_2"/>
    <property type="match status" value="1"/>
</dbReference>
<dbReference type="SMART" id="SM00420">
    <property type="entry name" value="HTH_DEOR"/>
    <property type="match status" value="1"/>
</dbReference>
<evidence type="ECO:0000256" key="3">
    <source>
        <dbReference type="ARBA" id="ARBA00023163"/>
    </source>
</evidence>
<dbReference type="PRINTS" id="PR00037">
    <property type="entry name" value="HTHLACR"/>
</dbReference>
<dbReference type="AlphaFoldDB" id="I4ESJ5"/>
<dbReference type="OMA" id="STHEPGF"/>
<feature type="domain" description="HTH deoR-type" evidence="4">
    <location>
        <begin position="3"/>
        <end position="58"/>
    </location>
</feature>
<dbReference type="InterPro" id="IPR036388">
    <property type="entry name" value="WH-like_DNA-bd_sf"/>
</dbReference>
<dbReference type="GO" id="GO:0003677">
    <property type="term" value="F:DNA binding"/>
    <property type="evidence" value="ECO:0007669"/>
    <property type="project" value="UniProtKB-KW"/>
</dbReference>
<dbReference type="Gene3D" id="1.10.10.10">
    <property type="entry name" value="Winged helix-like DNA-binding domain superfamily/Winged helix DNA-binding domain"/>
    <property type="match status" value="1"/>
</dbReference>
<dbReference type="InterPro" id="IPR050313">
    <property type="entry name" value="Carb_Metab_HTH_regulators"/>
</dbReference>
<dbReference type="HOGENOM" id="CLU_060699_3_0_11"/>
<keyword evidence="2" id="KW-0238">DNA-binding</keyword>
<sequence>MLARQRQERILEAVRVHGGARVSDLVTLLNVSEMTVRRDIATLAGRGLVARVHGGATAVDGRSADEPGFLAKSAMALREKAAIAQVAAGLVEPGDSVALSAGTTTYAVAEALLGVADLTVVTNSLPVARLLHESARRDLTVVLTGGVPTPSDALVGPVAVGALRGLHVDWLFLGVHGMDEHAGLTTPNLVESDTDRALVAAARQVVVVADSSKWRIVGLSSIATLSEVDVLVTDSGLPETARRELASRVGRLAIAEVPAPPA</sequence>
<evidence type="ECO:0000256" key="2">
    <source>
        <dbReference type="ARBA" id="ARBA00023125"/>
    </source>
</evidence>
<dbReference type="GO" id="GO:0003700">
    <property type="term" value="F:DNA-binding transcription factor activity"/>
    <property type="evidence" value="ECO:0007669"/>
    <property type="project" value="InterPro"/>
</dbReference>
<organism evidence="5 6">
    <name type="scientific">Modestobacter italicus (strain DSM 44449 / CECT 9708 / BC 501)</name>
    <dbReference type="NCBI Taxonomy" id="2732864"/>
    <lineage>
        <taxon>Bacteria</taxon>
        <taxon>Bacillati</taxon>
        <taxon>Actinomycetota</taxon>
        <taxon>Actinomycetes</taxon>
        <taxon>Geodermatophilales</taxon>
        <taxon>Geodermatophilaceae</taxon>
        <taxon>Modestobacter</taxon>
    </lineage>
</organism>
<dbReference type="EMBL" id="FO203431">
    <property type="protein sequence ID" value="CCH86358.1"/>
    <property type="molecule type" value="Genomic_DNA"/>
</dbReference>
<evidence type="ECO:0000259" key="4">
    <source>
        <dbReference type="PROSITE" id="PS51000"/>
    </source>
</evidence>
<keyword evidence="3" id="KW-0804">Transcription</keyword>
<dbReference type="Gene3D" id="3.40.50.1360">
    <property type="match status" value="1"/>
</dbReference>
<dbReference type="InterPro" id="IPR014036">
    <property type="entry name" value="DeoR-like_C"/>
</dbReference>
<keyword evidence="1" id="KW-0805">Transcription regulation</keyword>
<dbReference type="eggNOG" id="COG1349">
    <property type="taxonomic scope" value="Bacteria"/>
</dbReference>
<dbReference type="SMART" id="SM01134">
    <property type="entry name" value="DeoRC"/>
    <property type="match status" value="1"/>
</dbReference>
<evidence type="ECO:0000313" key="6">
    <source>
        <dbReference type="Proteomes" id="UP000006461"/>
    </source>
</evidence>
<dbReference type="SUPFAM" id="SSF100950">
    <property type="entry name" value="NagB/RpiA/CoA transferase-like"/>
    <property type="match status" value="1"/>
</dbReference>
<protein>
    <submittedName>
        <fullName evidence="5">Transcriptional regulator, DeoR family</fullName>
    </submittedName>
</protein>
<proteinExistence type="predicted"/>
<keyword evidence="6" id="KW-1185">Reference proteome</keyword>
<dbReference type="InterPro" id="IPR001034">
    <property type="entry name" value="DeoR_HTH"/>
</dbReference>
<reference evidence="5 6" key="1">
    <citation type="journal article" date="2012" name="J. Bacteriol.">
        <title>Genome Sequence of Radiation-Resistant Modestobacter marinus Strain BC501, a Representative Actinobacterium That Thrives on Calcareous Stone Surfaces.</title>
        <authorList>
            <person name="Normand P."/>
            <person name="Gury J."/>
            <person name="Pujic P."/>
            <person name="Chouaia B."/>
            <person name="Crotti E."/>
            <person name="Brusetti L."/>
            <person name="Daffonchio D."/>
            <person name="Vacherie B."/>
            <person name="Barbe V."/>
            <person name="Medigue C."/>
            <person name="Calteau A."/>
            <person name="Ghodhbane-Gtari F."/>
            <person name="Essoussi I."/>
            <person name="Nouioui I."/>
            <person name="Abbassi-Ghozzi I."/>
            <person name="Gtari M."/>
        </authorList>
    </citation>
    <scope>NUCLEOTIDE SEQUENCE [LARGE SCALE GENOMIC DNA]</scope>
    <source>
        <strain evidence="6">BC 501</strain>
    </source>
</reference>
<name>I4ESJ5_MODI5</name>
<gene>
    <name evidence="5" type="ordered locus">MODMU_0908</name>
</gene>
<evidence type="ECO:0000313" key="5">
    <source>
        <dbReference type="EMBL" id="CCH86358.1"/>
    </source>
</evidence>
<dbReference type="Proteomes" id="UP000006461">
    <property type="component" value="Chromosome"/>
</dbReference>
<dbReference type="Pfam" id="PF08220">
    <property type="entry name" value="HTH_DeoR"/>
    <property type="match status" value="1"/>
</dbReference>
<dbReference type="PROSITE" id="PS00894">
    <property type="entry name" value="HTH_DEOR_1"/>
    <property type="match status" value="1"/>
</dbReference>
<dbReference type="PANTHER" id="PTHR30363">
    <property type="entry name" value="HTH-TYPE TRANSCRIPTIONAL REGULATOR SRLR-RELATED"/>
    <property type="match status" value="1"/>
</dbReference>
<dbReference type="SUPFAM" id="SSF46785">
    <property type="entry name" value="Winged helix' DNA-binding domain"/>
    <property type="match status" value="1"/>
</dbReference>
<dbReference type="KEGG" id="mmar:MODMU_0908"/>
<dbReference type="PANTHER" id="PTHR30363:SF44">
    <property type="entry name" value="AGA OPERON TRANSCRIPTIONAL REPRESSOR-RELATED"/>
    <property type="match status" value="1"/>
</dbReference>
<accession>I4ESJ5</accession>
<evidence type="ECO:0000256" key="1">
    <source>
        <dbReference type="ARBA" id="ARBA00023015"/>
    </source>
</evidence>
<dbReference type="InterPro" id="IPR036390">
    <property type="entry name" value="WH_DNA-bd_sf"/>
</dbReference>
<dbReference type="Pfam" id="PF00455">
    <property type="entry name" value="DeoRC"/>
    <property type="match status" value="1"/>
</dbReference>
<dbReference type="STRING" id="477641.MODMU_0908"/>